<feature type="compositionally biased region" description="Basic and acidic residues" evidence="1">
    <location>
        <begin position="8"/>
        <end position="36"/>
    </location>
</feature>
<dbReference type="InterPro" id="IPR010732">
    <property type="entry name" value="T6SS_TssG-like"/>
</dbReference>
<dbReference type="Proteomes" id="UP001595190">
    <property type="component" value="Unassembled WGS sequence"/>
</dbReference>
<sequence>MSTPPDLPQERFPEEPIDFSVEKVRQNNELEKKGGSDKSPFAQEPGSRDFLDLLRRLEHLAGAKPRIGESASSAEAVAKLGQQPHIDFSDDNVSHVAPPEGGPATVESRFLGMLGPQGALPLHTSYEATHWANMRDVAFARFLDIFNNRFQQLFFRAWANARPAVQADRPEENQFLTYLGAMIGIGTPAMRGRGQLHDFSKLALAGLMAPAIKSASRIEGMLGWLFDAKVEVQEFVGVWLPLEAREQAVLAAGSCALGVDSIIGRSAYSLKDKFRIRLEVANLDELETFLPDGLHFEPLADIIRFYLGETFIYDVEFGLAESKTKPAQLGGFGRLGWTCWMGRKGAADPASDRMRWDCHFHPAEIRAERRRKPKKGS</sequence>
<dbReference type="PANTHER" id="PTHR35564:SF4">
    <property type="entry name" value="CYTOPLASMIC PROTEIN"/>
    <property type="match status" value="1"/>
</dbReference>
<protein>
    <submittedName>
        <fullName evidence="2">Type VI secretion system baseplate subunit TssG</fullName>
    </submittedName>
</protein>
<feature type="region of interest" description="Disordered" evidence="1">
    <location>
        <begin position="1"/>
        <end position="46"/>
    </location>
</feature>
<evidence type="ECO:0000313" key="3">
    <source>
        <dbReference type="Proteomes" id="UP001595190"/>
    </source>
</evidence>
<dbReference type="NCBIfam" id="TIGR03347">
    <property type="entry name" value="VI_chp_1"/>
    <property type="match status" value="1"/>
</dbReference>
<organism evidence="2 3">
    <name type="scientific">Labrys neptuniae</name>
    <dbReference type="NCBI Taxonomy" id="376174"/>
    <lineage>
        <taxon>Bacteria</taxon>
        <taxon>Pseudomonadati</taxon>
        <taxon>Pseudomonadota</taxon>
        <taxon>Alphaproteobacteria</taxon>
        <taxon>Hyphomicrobiales</taxon>
        <taxon>Xanthobacteraceae</taxon>
        <taxon>Labrys</taxon>
    </lineage>
</organism>
<reference evidence="2 3" key="1">
    <citation type="submission" date="2024-09" db="EMBL/GenBank/DDBJ databases">
        <title>Description of Labrys sedimenti sp. nov., isolated from a diclofenac-degrading enrichment culture, and genome-based reclassification of Labrys portucalensis as a later heterotypic synonym of Labrys neptuniae.</title>
        <authorList>
            <person name="Tancsics A."/>
            <person name="Csepanyi A."/>
        </authorList>
    </citation>
    <scope>NUCLEOTIDE SEQUENCE [LARGE SCALE GENOMIC DNA]</scope>
    <source>
        <strain evidence="2 3">LMG 23412</strain>
    </source>
</reference>
<evidence type="ECO:0000313" key="2">
    <source>
        <dbReference type="EMBL" id="MFC2252223.1"/>
    </source>
</evidence>
<dbReference type="Pfam" id="PF06996">
    <property type="entry name" value="T6SS_TssG"/>
    <property type="match status" value="1"/>
</dbReference>
<name>A0ABV6ZJ96_9HYPH</name>
<comment type="caution">
    <text evidence="2">The sequence shown here is derived from an EMBL/GenBank/DDBJ whole genome shotgun (WGS) entry which is preliminary data.</text>
</comment>
<accession>A0ABV6ZJ96</accession>
<gene>
    <name evidence="2" type="primary">tssG</name>
    <name evidence="2" type="ORF">ACETRX_21480</name>
</gene>
<dbReference type="RefSeq" id="WP_394312813.1">
    <property type="nucleotide sequence ID" value="NZ_JBHGPK010000010.1"/>
</dbReference>
<dbReference type="PANTHER" id="PTHR35564">
    <property type="match status" value="1"/>
</dbReference>
<proteinExistence type="predicted"/>
<evidence type="ECO:0000256" key="1">
    <source>
        <dbReference type="SAM" id="MobiDB-lite"/>
    </source>
</evidence>
<dbReference type="EMBL" id="JBHGPK010000010">
    <property type="protein sequence ID" value="MFC2252223.1"/>
    <property type="molecule type" value="Genomic_DNA"/>
</dbReference>